<dbReference type="OrthoDB" id="10392279at2759"/>
<dbReference type="Proteomes" id="UP000663671">
    <property type="component" value="Chromosome 7"/>
</dbReference>
<evidence type="ECO:0000313" key="1">
    <source>
        <dbReference type="EMBL" id="QSS62786.1"/>
    </source>
</evidence>
<reference evidence="1" key="1">
    <citation type="submission" date="2021-01" db="EMBL/GenBank/DDBJ databases">
        <title>Chromosome-level genome assembly of a human fungal pathogen reveals clustering of transcriptionally co-regulated genes.</title>
        <authorList>
            <person name="Voorhies M."/>
            <person name="Cohen S."/>
            <person name="Shea T.P."/>
            <person name="Petrus S."/>
            <person name="Munoz J.F."/>
            <person name="Poplawski S."/>
            <person name="Goldman W.E."/>
            <person name="Michael T."/>
            <person name="Cuomo C.A."/>
            <person name="Sil A."/>
            <person name="Beyhan S."/>
        </authorList>
    </citation>
    <scope>NUCLEOTIDE SEQUENCE</scope>
    <source>
        <strain evidence="1">WU24</strain>
    </source>
</reference>
<dbReference type="EMBL" id="CP069112">
    <property type="protein sequence ID" value="QSS62786.1"/>
    <property type="molecule type" value="Genomic_DNA"/>
</dbReference>
<protein>
    <submittedName>
        <fullName evidence="1">Uncharacterized protein</fullName>
    </submittedName>
</protein>
<dbReference type="VEuPathDB" id="FungiDB:I7I51_02526"/>
<name>A0A8A1M8F6_AJECA</name>
<accession>A0A8A1M8F6</accession>
<proteinExistence type="predicted"/>
<gene>
    <name evidence="1" type="ORF">I7I51_02526</name>
</gene>
<evidence type="ECO:0000313" key="2">
    <source>
        <dbReference type="Proteomes" id="UP000663671"/>
    </source>
</evidence>
<dbReference type="AlphaFoldDB" id="A0A8A1M8F6"/>
<sequence>MKIARENANLGAPLVVGFVEDEASAVTSASGAEITRRELSSLVPPSGPDGVYRMGADIASMCSNIVVVVVLRLRCRGRALANEKAASQHDATSFVYPAFNFGRTVSY</sequence>
<organism evidence="1 2">
    <name type="scientific">Ajellomyces capsulatus</name>
    <name type="common">Darling's disease fungus</name>
    <name type="synonym">Histoplasma capsulatum</name>
    <dbReference type="NCBI Taxonomy" id="5037"/>
    <lineage>
        <taxon>Eukaryota</taxon>
        <taxon>Fungi</taxon>
        <taxon>Dikarya</taxon>
        <taxon>Ascomycota</taxon>
        <taxon>Pezizomycotina</taxon>
        <taxon>Eurotiomycetes</taxon>
        <taxon>Eurotiomycetidae</taxon>
        <taxon>Onygenales</taxon>
        <taxon>Ajellomycetaceae</taxon>
        <taxon>Histoplasma</taxon>
    </lineage>
</organism>